<sequence>MVRPEPADATTADATTAVTLTVVAWPVRMMIIWGWSSTLIRYTRYGGCAMAYGGRRKFRFHTILNVADVLQVLFYKKTVVCPLFSAPCLVLSSTQSTASSHGPPFPPPLSFSGSFSPSFQYLVASAGASPSSEKIDTFYNHPPTPSNSSHTVFPVLASPVAIATTTLEQAASTKDSFL</sequence>
<evidence type="ECO:0000313" key="1">
    <source>
        <dbReference type="EMBL" id="THU76497.1"/>
    </source>
</evidence>
<accession>A0A4S8KLS0</accession>
<protein>
    <submittedName>
        <fullName evidence="1">Uncharacterized protein</fullName>
    </submittedName>
</protein>
<dbReference type="EMBL" id="ML180886">
    <property type="protein sequence ID" value="THU76497.1"/>
    <property type="molecule type" value="Genomic_DNA"/>
</dbReference>
<gene>
    <name evidence="1" type="ORF">K435DRAFT_879139</name>
</gene>
<evidence type="ECO:0000313" key="2">
    <source>
        <dbReference type="Proteomes" id="UP000297245"/>
    </source>
</evidence>
<proteinExistence type="predicted"/>
<organism evidence="1 2">
    <name type="scientific">Dendrothele bispora (strain CBS 962.96)</name>
    <dbReference type="NCBI Taxonomy" id="1314807"/>
    <lineage>
        <taxon>Eukaryota</taxon>
        <taxon>Fungi</taxon>
        <taxon>Dikarya</taxon>
        <taxon>Basidiomycota</taxon>
        <taxon>Agaricomycotina</taxon>
        <taxon>Agaricomycetes</taxon>
        <taxon>Agaricomycetidae</taxon>
        <taxon>Agaricales</taxon>
        <taxon>Agaricales incertae sedis</taxon>
        <taxon>Dendrothele</taxon>
    </lineage>
</organism>
<reference evidence="1 2" key="1">
    <citation type="journal article" date="2019" name="Nat. Ecol. Evol.">
        <title>Megaphylogeny resolves global patterns of mushroom evolution.</title>
        <authorList>
            <person name="Varga T."/>
            <person name="Krizsan K."/>
            <person name="Foldi C."/>
            <person name="Dima B."/>
            <person name="Sanchez-Garcia M."/>
            <person name="Sanchez-Ramirez S."/>
            <person name="Szollosi G.J."/>
            <person name="Szarkandi J.G."/>
            <person name="Papp V."/>
            <person name="Albert L."/>
            <person name="Andreopoulos W."/>
            <person name="Angelini C."/>
            <person name="Antonin V."/>
            <person name="Barry K.W."/>
            <person name="Bougher N.L."/>
            <person name="Buchanan P."/>
            <person name="Buyck B."/>
            <person name="Bense V."/>
            <person name="Catcheside P."/>
            <person name="Chovatia M."/>
            <person name="Cooper J."/>
            <person name="Damon W."/>
            <person name="Desjardin D."/>
            <person name="Finy P."/>
            <person name="Geml J."/>
            <person name="Haridas S."/>
            <person name="Hughes K."/>
            <person name="Justo A."/>
            <person name="Karasinski D."/>
            <person name="Kautmanova I."/>
            <person name="Kiss B."/>
            <person name="Kocsube S."/>
            <person name="Kotiranta H."/>
            <person name="LaButti K.M."/>
            <person name="Lechner B.E."/>
            <person name="Liimatainen K."/>
            <person name="Lipzen A."/>
            <person name="Lukacs Z."/>
            <person name="Mihaltcheva S."/>
            <person name="Morgado L.N."/>
            <person name="Niskanen T."/>
            <person name="Noordeloos M.E."/>
            <person name="Ohm R.A."/>
            <person name="Ortiz-Santana B."/>
            <person name="Ovrebo C."/>
            <person name="Racz N."/>
            <person name="Riley R."/>
            <person name="Savchenko A."/>
            <person name="Shiryaev A."/>
            <person name="Soop K."/>
            <person name="Spirin V."/>
            <person name="Szebenyi C."/>
            <person name="Tomsovsky M."/>
            <person name="Tulloss R.E."/>
            <person name="Uehling J."/>
            <person name="Grigoriev I.V."/>
            <person name="Vagvolgyi C."/>
            <person name="Papp T."/>
            <person name="Martin F.M."/>
            <person name="Miettinen O."/>
            <person name="Hibbett D.S."/>
            <person name="Nagy L.G."/>
        </authorList>
    </citation>
    <scope>NUCLEOTIDE SEQUENCE [LARGE SCALE GENOMIC DNA]</scope>
    <source>
        <strain evidence="1 2">CBS 962.96</strain>
    </source>
</reference>
<dbReference type="Proteomes" id="UP000297245">
    <property type="component" value="Unassembled WGS sequence"/>
</dbReference>
<name>A0A4S8KLS0_DENBC</name>
<keyword evidence="2" id="KW-1185">Reference proteome</keyword>
<dbReference type="AlphaFoldDB" id="A0A4S8KLS0"/>